<sequence>MSKLFTLFRLPSDVKTFRETSEKILPFLLQLWEAHHSHFVEAASKSASSLDAPVASSLEKAVLSLKLIRKVLVFGLSELPRTAFP</sequence>
<dbReference type="EMBL" id="CP045890">
    <property type="protein sequence ID" value="QQP56720.1"/>
    <property type="molecule type" value="Genomic_DNA"/>
</dbReference>
<dbReference type="OrthoDB" id="361693at2759"/>
<name>A0A7T8QVK7_CALRO</name>
<gene>
    <name evidence="1" type="ORF">FKW44_001476</name>
</gene>
<proteinExistence type="predicted"/>
<reference evidence="2" key="1">
    <citation type="submission" date="2021-01" db="EMBL/GenBank/DDBJ databases">
        <title>Caligus Genome Assembly.</title>
        <authorList>
            <person name="Gallardo-Escarate C."/>
        </authorList>
    </citation>
    <scope>NUCLEOTIDE SEQUENCE [LARGE SCALE GENOMIC DNA]</scope>
</reference>
<evidence type="ECO:0000313" key="2">
    <source>
        <dbReference type="Proteomes" id="UP000595437"/>
    </source>
</evidence>
<keyword evidence="2" id="KW-1185">Reference proteome</keyword>
<dbReference type="Proteomes" id="UP000595437">
    <property type="component" value="Chromosome 1"/>
</dbReference>
<protein>
    <submittedName>
        <fullName evidence="1">Zgc:91897</fullName>
    </submittedName>
</protein>
<dbReference type="AlphaFoldDB" id="A0A7T8QVK7"/>
<organism evidence="1 2">
    <name type="scientific">Caligus rogercresseyi</name>
    <name type="common">Sea louse</name>
    <dbReference type="NCBI Taxonomy" id="217165"/>
    <lineage>
        <taxon>Eukaryota</taxon>
        <taxon>Metazoa</taxon>
        <taxon>Ecdysozoa</taxon>
        <taxon>Arthropoda</taxon>
        <taxon>Crustacea</taxon>
        <taxon>Multicrustacea</taxon>
        <taxon>Hexanauplia</taxon>
        <taxon>Copepoda</taxon>
        <taxon>Siphonostomatoida</taxon>
        <taxon>Caligidae</taxon>
        <taxon>Caligus</taxon>
    </lineage>
</organism>
<accession>A0A7T8QVK7</accession>
<evidence type="ECO:0000313" key="1">
    <source>
        <dbReference type="EMBL" id="QQP56720.1"/>
    </source>
</evidence>